<dbReference type="PANTHER" id="PTHR35400">
    <property type="entry name" value="SLR1083 PROTEIN"/>
    <property type="match status" value="1"/>
</dbReference>
<accession>K9W6K4</accession>
<dbReference type="eggNOG" id="COG4636">
    <property type="taxonomic scope" value="Bacteria"/>
</dbReference>
<gene>
    <name evidence="2" type="ORF">Cri9333_4617</name>
</gene>
<dbReference type="SUPFAM" id="SSF52980">
    <property type="entry name" value="Restriction endonuclease-like"/>
    <property type="match status" value="1"/>
</dbReference>
<dbReference type="CDD" id="cd06260">
    <property type="entry name" value="DUF820-like"/>
    <property type="match status" value="1"/>
</dbReference>
<dbReference type="OrthoDB" id="459822at2"/>
<keyword evidence="3" id="KW-1185">Reference proteome</keyword>
<dbReference type="EMBL" id="CP003620">
    <property type="protein sequence ID" value="AFZ15397.1"/>
    <property type="molecule type" value="Genomic_DNA"/>
</dbReference>
<dbReference type="AlphaFoldDB" id="K9W6K4"/>
<dbReference type="Pfam" id="PF05685">
    <property type="entry name" value="Uma2"/>
    <property type="match status" value="1"/>
</dbReference>
<evidence type="ECO:0000313" key="2">
    <source>
        <dbReference type="EMBL" id="AFZ15397.1"/>
    </source>
</evidence>
<proteinExistence type="predicted"/>
<dbReference type="Proteomes" id="UP000010472">
    <property type="component" value="Chromosome"/>
</dbReference>
<dbReference type="HOGENOM" id="CLU_112364_0_0_3"/>
<dbReference type="Gene3D" id="3.90.1570.10">
    <property type="entry name" value="tt1808, chain A"/>
    <property type="match status" value="1"/>
</dbReference>
<name>K9W6K4_9CYAN</name>
<dbReference type="KEGG" id="cep:Cri9333_4617"/>
<evidence type="ECO:0000313" key="3">
    <source>
        <dbReference type="Proteomes" id="UP000010472"/>
    </source>
</evidence>
<dbReference type="InterPro" id="IPR011335">
    <property type="entry name" value="Restrct_endonuc-II-like"/>
</dbReference>
<dbReference type="PATRIC" id="fig|1173022.3.peg.4986"/>
<dbReference type="InterPro" id="IPR008538">
    <property type="entry name" value="Uma2"/>
</dbReference>
<sequence length="172" mass="18881">MGIEMIISAEHSRDHGIIVIAINLFGIAKALPLNLLINCSYRKTEVYECQPDASYYIGERAKLVPQGSAVVDLEQFAPPDLVIEVADTSLADDLGTKRLIYENIGVSEYWVVDVQKNQVIAFAIADGGSRRITQSQVLPGLPTATIESALQRSRQTDQTHVGAWLLTQLQNS</sequence>
<dbReference type="STRING" id="1173022.Cri9333_4617"/>
<feature type="domain" description="Putative restriction endonuclease" evidence="1">
    <location>
        <begin position="9"/>
        <end position="151"/>
    </location>
</feature>
<dbReference type="PANTHER" id="PTHR35400:SF1">
    <property type="entry name" value="SLR1083 PROTEIN"/>
    <property type="match status" value="1"/>
</dbReference>
<evidence type="ECO:0000259" key="1">
    <source>
        <dbReference type="Pfam" id="PF05685"/>
    </source>
</evidence>
<reference evidence="2 3" key="1">
    <citation type="submission" date="2012-06" db="EMBL/GenBank/DDBJ databases">
        <title>Finished chromosome of genome of Crinalium epipsammum PCC 9333.</title>
        <authorList>
            <consortium name="US DOE Joint Genome Institute"/>
            <person name="Gugger M."/>
            <person name="Coursin T."/>
            <person name="Rippka R."/>
            <person name="Tandeau De Marsac N."/>
            <person name="Huntemann M."/>
            <person name="Wei C.-L."/>
            <person name="Han J."/>
            <person name="Detter J.C."/>
            <person name="Han C."/>
            <person name="Tapia R."/>
            <person name="Davenport K."/>
            <person name="Daligault H."/>
            <person name="Erkkila T."/>
            <person name="Gu W."/>
            <person name="Munk A.C.C."/>
            <person name="Teshima H."/>
            <person name="Xu Y."/>
            <person name="Chain P."/>
            <person name="Chen A."/>
            <person name="Krypides N."/>
            <person name="Mavromatis K."/>
            <person name="Markowitz V."/>
            <person name="Szeto E."/>
            <person name="Ivanova N."/>
            <person name="Mikhailova N."/>
            <person name="Ovchinnikova G."/>
            <person name="Pagani I."/>
            <person name="Pati A."/>
            <person name="Goodwin L."/>
            <person name="Peters L."/>
            <person name="Pitluck S."/>
            <person name="Woyke T."/>
            <person name="Kerfeld C."/>
        </authorList>
    </citation>
    <scope>NUCLEOTIDE SEQUENCE [LARGE SCALE GENOMIC DNA]</scope>
    <source>
        <strain evidence="2 3">PCC 9333</strain>
    </source>
</reference>
<dbReference type="RefSeq" id="WP_015205487.1">
    <property type="nucleotide sequence ID" value="NC_019753.1"/>
</dbReference>
<organism evidence="2 3">
    <name type="scientific">Crinalium epipsammum PCC 9333</name>
    <dbReference type="NCBI Taxonomy" id="1173022"/>
    <lineage>
        <taxon>Bacteria</taxon>
        <taxon>Bacillati</taxon>
        <taxon>Cyanobacteriota</taxon>
        <taxon>Cyanophyceae</taxon>
        <taxon>Gomontiellales</taxon>
        <taxon>Gomontiellaceae</taxon>
        <taxon>Crinalium</taxon>
    </lineage>
</organism>
<dbReference type="InterPro" id="IPR012296">
    <property type="entry name" value="Nuclease_put_TT1808"/>
</dbReference>
<protein>
    <recommendedName>
        <fullName evidence="1">Putative restriction endonuclease domain-containing protein</fullName>
    </recommendedName>
</protein>